<evidence type="ECO:0000313" key="2">
    <source>
        <dbReference type="Proteomes" id="UP001470230"/>
    </source>
</evidence>
<protein>
    <submittedName>
        <fullName evidence="1">Uncharacterized protein</fullName>
    </submittedName>
</protein>
<comment type="caution">
    <text evidence="1">The sequence shown here is derived from an EMBL/GenBank/DDBJ whole genome shotgun (WGS) entry which is preliminary data.</text>
</comment>
<sequence length="239" mass="27576">MTTDMQYQIKKLFDDQQNSNDTSKESFQFEEETSIGKMINIIANNSKNMKDNISSVKKDINLIISSLDQVTDSLITLKSGFHSMMQNFTKTENDLECFSEKLDLLHLELITKEENMEKKDNKDDDIKKDINNDTNNICSLIQQNQNLYMNMSLLLAEKEVDRLMMINIKKRLTELESKLCLDQSFKNTKSANIEDQSEANDLNEAFIKSNVKNSQKLTNLKQKYLESVQEANDDASSQI</sequence>
<evidence type="ECO:0000313" key="1">
    <source>
        <dbReference type="EMBL" id="KAK8897367.1"/>
    </source>
</evidence>
<accession>A0ABR2L217</accession>
<dbReference type="EMBL" id="JAPFFF010000002">
    <property type="protein sequence ID" value="KAK8897367.1"/>
    <property type="molecule type" value="Genomic_DNA"/>
</dbReference>
<keyword evidence="2" id="KW-1185">Reference proteome</keyword>
<reference evidence="1 2" key="1">
    <citation type="submission" date="2024-04" db="EMBL/GenBank/DDBJ databases">
        <title>Tritrichomonas musculus Genome.</title>
        <authorList>
            <person name="Alves-Ferreira E."/>
            <person name="Grigg M."/>
            <person name="Lorenzi H."/>
            <person name="Galac M."/>
        </authorList>
    </citation>
    <scope>NUCLEOTIDE SEQUENCE [LARGE SCALE GENOMIC DNA]</scope>
    <source>
        <strain evidence="1 2">EAF2021</strain>
    </source>
</reference>
<gene>
    <name evidence="1" type="ORF">M9Y10_015311</name>
</gene>
<organism evidence="1 2">
    <name type="scientific">Tritrichomonas musculus</name>
    <dbReference type="NCBI Taxonomy" id="1915356"/>
    <lineage>
        <taxon>Eukaryota</taxon>
        <taxon>Metamonada</taxon>
        <taxon>Parabasalia</taxon>
        <taxon>Tritrichomonadida</taxon>
        <taxon>Tritrichomonadidae</taxon>
        <taxon>Tritrichomonas</taxon>
    </lineage>
</organism>
<proteinExistence type="predicted"/>
<dbReference type="Proteomes" id="UP001470230">
    <property type="component" value="Unassembled WGS sequence"/>
</dbReference>
<name>A0ABR2L217_9EUKA</name>